<keyword evidence="2" id="KW-1185">Reference proteome</keyword>
<comment type="caution">
    <text evidence="1">The sequence shown here is derived from an EMBL/GenBank/DDBJ whole genome shotgun (WGS) entry which is preliminary data.</text>
</comment>
<evidence type="ECO:0000313" key="1">
    <source>
        <dbReference type="EMBL" id="MBB4618578.1"/>
    </source>
</evidence>
<accession>A0A7W7AK96</accession>
<dbReference type="AlphaFoldDB" id="A0A7W7AK96"/>
<organism evidence="1 2">
    <name type="scientific">Sphingomonas abaci</name>
    <dbReference type="NCBI Taxonomy" id="237611"/>
    <lineage>
        <taxon>Bacteria</taxon>
        <taxon>Pseudomonadati</taxon>
        <taxon>Pseudomonadota</taxon>
        <taxon>Alphaproteobacteria</taxon>
        <taxon>Sphingomonadales</taxon>
        <taxon>Sphingomonadaceae</taxon>
        <taxon>Sphingomonas</taxon>
    </lineage>
</organism>
<evidence type="ECO:0000313" key="2">
    <source>
        <dbReference type="Proteomes" id="UP000574769"/>
    </source>
</evidence>
<gene>
    <name evidence="1" type="ORF">GGQ96_002721</name>
</gene>
<reference evidence="1 2" key="1">
    <citation type="submission" date="2020-08" db="EMBL/GenBank/DDBJ databases">
        <title>Genomic Encyclopedia of Type Strains, Phase IV (KMG-IV): sequencing the most valuable type-strain genomes for metagenomic binning, comparative biology and taxonomic classification.</title>
        <authorList>
            <person name="Goeker M."/>
        </authorList>
    </citation>
    <scope>NUCLEOTIDE SEQUENCE [LARGE SCALE GENOMIC DNA]</scope>
    <source>
        <strain evidence="1 2">DSM 15867</strain>
    </source>
</reference>
<dbReference type="RefSeq" id="WP_184115534.1">
    <property type="nucleotide sequence ID" value="NZ_JACHNY010000005.1"/>
</dbReference>
<protein>
    <submittedName>
        <fullName evidence="1">Uncharacterized protein</fullName>
    </submittedName>
</protein>
<sequence>MLAADDSGGLDLGISETDAPVNHAADHHLCAVLDDQVAADYALHFQGRSGAQTRIARDDTLEDAASGQGLGIGGDGRSVAAVVMVSVPVAC</sequence>
<proteinExistence type="predicted"/>
<name>A0A7W7AK96_9SPHN</name>
<dbReference type="EMBL" id="JACHNY010000005">
    <property type="protein sequence ID" value="MBB4618578.1"/>
    <property type="molecule type" value="Genomic_DNA"/>
</dbReference>
<dbReference type="Proteomes" id="UP000574769">
    <property type="component" value="Unassembled WGS sequence"/>
</dbReference>